<name>A0ABS3KQE6_9PROT</name>
<feature type="transmembrane region" description="Helical" evidence="1">
    <location>
        <begin position="212"/>
        <end position="231"/>
    </location>
</feature>
<dbReference type="EMBL" id="JACTNG010000005">
    <property type="protein sequence ID" value="MBO1079694.1"/>
    <property type="molecule type" value="Genomic_DNA"/>
</dbReference>
<reference evidence="2 3" key="1">
    <citation type="submission" date="2020-09" db="EMBL/GenBank/DDBJ databases">
        <title>Roseomonas.</title>
        <authorList>
            <person name="Zhu W."/>
        </authorList>
    </citation>
    <scope>NUCLEOTIDE SEQUENCE [LARGE SCALE GENOMIC DNA]</scope>
    <source>
        <strain evidence="2 3">573</strain>
    </source>
</reference>
<evidence type="ECO:0000313" key="2">
    <source>
        <dbReference type="EMBL" id="MBO1079694.1"/>
    </source>
</evidence>
<dbReference type="Pfam" id="PF03594">
    <property type="entry name" value="BenE"/>
    <property type="match status" value="1"/>
</dbReference>
<dbReference type="Proteomes" id="UP001518989">
    <property type="component" value="Unassembled WGS sequence"/>
</dbReference>
<feature type="transmembrane region" description="Helical" evidence="1">
    <location>
        <begin position="294"/>
        <end position="318"/>
    </location>
</feature>
<keyword evidence="1" id="KW-1133">Transmembrane helix</keyword>
<dbReference type="InterPro" id="IPR004711">
    <property type="entry name" value="Benzoate_Transporter"/>
</dbReference>
<dbReference type="NCBIfam" id="TIGR00843">
    <property type="entry name" value="benE"/>
    <property type="match status" value="1"/>
</dbReference>
<dbReference type="PANTHER" id="PTHR30199:SF0">
    <property type="entry name" value="INNER MEMBRANE PROTEIN YDCO"/>
    <property type="match status" value="1"/>
</dbReference>
<feature type="transmembrane region" description="Helical" evidence="1">
    <location>
        <begin position="359"/>
        <end position="387"/>
    </location>
</feature>
<protein>
    <submittedName>
        <fullName evidence="2">Benzoate/H(+) symporter BenE family transporter</fullName>
    </submittedName>
</protein>
<feature type="transmembrane region" description="Helical" evidence="1">
    <location>
        <begin position="174"/>
        <end position="191"/>
    </location>
</feature>
<accession>A0ABS3KQE6</accession>
<feature type="transmembrane region" description="Helical" evidence="1">
    <location>
        <begin position="48"/>
        <end position="70"/>
    </location>
</feature>
<gene>
    <name evidence="2" type="primary">benE</name>
    <name evidence="2" type="ORF">IAI61_11690</name>
</gene>
<organism evidence="2 3">
    <name type="scientific">Roseomonas haemaphysalidis</name>
    <dbReference type="NCBI Taxonomy" id="2768162"/>
    <lineage>
        <taxon>Bacteria</taxon>
        <taxon>Pseudomonadati</taxon>
        <taxon>Pseudomonadota</taxon>
        <taxon>Alphaproteobacteria</taxon>
        <taxon>Acetobacterales</taxon>
        <taxon>Roseomonadaceae</taxon>
        <taxon>Roseomonas</taxon>
    </lineage>
</organism>
<comment type="caution">
    <text evidence="2">The sequence shown here is derived from an EMBL/GenBank/DDBJ whole genome shotgun (WGS) entry which is preliminary data.</text>
</comment>
<keyword evidence="1" id="KW-0472">Membrane</keyword>
<keyword evidence="1" id="KW-0812">Transmembrane</keyword>
<feature type="transmembrane region" description="Helical" evidence="1">
    <location>
        <begin position="251"/>
        <end position="282"/>
    </location>
</feature>
<feature type="transmembrane region" description="Helical" evidence="1">
    <location>
        <begin position="122"/>
        <end position="144"/>
    </location>
</feature>
<feature type="transmembrane region" description="Helical" evidence="1">
    <location>
        <begin position="324"/>
        <end position="347"/>
    </location>
</feature>
<dbReference type="RefSeq" id="WP_207417371.1">
    <property type="nucleotide sequence ID" value="NZ_CP061177.1"/>
</dbReference>
<sequence length="392" mass="39161">MPETPKPGSPGLLQPIVAGLLAAVVGFSSTFALVLHGYAVVGATPAQAAGGLLMLCLAQGLLAAVLSLRWRMPITLAWSTPGSALLAATGALDGGFATATGAFVIAAALILVAGLWKPFGRAVAAIPTPLASAMLAGILFEICLAPVRASAAMPWLALPVVGAWALAWRFARLYAVPVAVLAAAVVLFLAVPMPGGLSAPAMAWPEFVMPRFSIGATVGLAMPLFLVTMASQNVPGLAVMHAHGYRPEPGAIFTATGVTSLLIAPFGAHPINLAAITAALCAGKDAHPDPARRWVASVASGGAYVVLGLGAGLAAAFIAAAPPLLIQTVAGLALLGTLGGAITSAAASERDRLAAMATFVATASGVTVLGIGAAFWGLLAGGALMLLDRLRR</sequence>
<evidence type="ECO:0000256" key="1">
    <source>
        <dbReference type="SAM" id="Phobius"/>
    </source>
</evidence>
<feature type="transmembrane region" description="Helical" evidence="1">
    <location>
        <begin position="151"/>
        <end position="168"/>
    </location>
</feature>
<dbReference type="PANTHER" id="PTHR30199">
    <property type="entry name" value="MFS FAMILY TRANSPORTER, PREDICTED SUBSTRATE BENZOATE"/>
    <property type="match status" value="1"/>
</dbReference>
<evidence type="ECO:0000313" key="3">
    <source>
        <dbReference type="Proteomes" id="UP001518989"/>
    </source>
</evidence>
<feature type="transmembrane region" description="Helical" evidence="1">
    <location>
        <begin position="12"/>
        <end position="36"/>
    </location>
</feature>
<proteinExistence type="predicted"/>
<feature type="transmembrane region" description="Helical" evidence="1">
    <location>
        <begin position="91"/>
        <end position="116"/>
    </location>
</feature>
<keyword evidence="3" id="KW-1185">Reference proteome</keyword>